<proteinExistence type="predicted"/>
<dbReference type="AlphaFoldDB" id="A0A1C0AR87"/>
<comment type="caution">
    <text evidence="1">The sequence shown here is derived from an EMBL/GenBank/DDBJ whole genome shotgun (WGS) entry which is preliminary data.</text>
</comment>
<dbReference type="EMBL" id="MBQD01000004">
    <property type="protein sequence ID" value="OCL36934.1"/>
    <property type="molecule type" value="Genomic_DNA"/>
</dbReference>
<dbReference type="Proteomes" id="UP000093501">
    <property type="component" value="Unassembled WGS sequence"/>
</dbReference>
<gene>
    <name evidence="1" type="ORF">BCR15_12690</name>
</gene>
<accession>A0A1C0AR87</accession>
<organism evidence="1 2">
    <name type="scientific">Tessaracoccus lapidicaptus</name>
    <dbReference type="NCBI Taxonomy" id="1427523"/>
    <lineage>
        <taxon>Bacteria</taxon>
        <taxon>Bacillati</taxon>
        <taxon>Actinomycetota</taxon>
        <taxon>Actinomycetes</taxon>
        <taxon>Propionibacteriales</taxon>
        <taxon>Propionibacteriaceae</taxon>
        <taxon>Tessaracoccus</taxon>
    </lineage>
</organism>
<sequence>MAEPGADAGFGAGSVTTPRVRARVVVVLAAVILGLGLVTSSAATLGGLVVAPLGGARADVGGATTVTLDWNVGVPAVSFGRLQNVRVSSADEFGPDARIEVTARGAGGACGGAAAVGESGAVVVEFPGCTLALVDLAGVTAVAVSRGEAVVLEGDLGGVRGTVSAFRGEVVEPAAASADFALVERDGFRYLATVSVDVPAARPDEVDGARLLLSLEGAGGAVAVARVGDNGVAVVPGGAGSRVTVDLARVLTELPRAAGVAGFAILVLRPQLLIAAGGGGYAVTTAGSTVDVTDPTPTPTPDPGPDASGLVPVATSAGHVVRQRSLAWSDDGYCFAFVVVGDEPEKQRWTATFDTRLPPMRGMDPTAIQMWNGETIAFDADSGLWTVGGTGPNRNIKDGETSAEVGYCVAVPSAPAATATP</sequence>
<reference evidence="2" key="1">
    <citation type="submission" date="2016-07" db="EMBL/GenBank/DDBJ databases">
        <authorList>
            <person name="Florea S."/>
            <person name="Webb J.S."/>
            <person name="Jaromczyk J."/>
            <person name="Schardl C.L."/>
        </authorList>
    </citation>
    <scope>NUCLEOTIDE SEQUENCE [LARGE SCALE GENOMIC DNA]</scope>
    <source>
        <strain evidence="2">IPBSL-7</strain>
    </source>
</reference>
<evidence type="ECO:0000313" key="1">
    <source>
        <dbReference type="EMBL" id="OCL36934.1"/>
    </source>
</evidence>
<protein>
    <submittedName>
        <fullName evidence="1">Uncharacterized protein</fullName>
    </submittedName>
</protein>
<keyword evidence="2" id="KW-1185">Reference proteome</keyword>
<evidence type="ECO:0000313" key="2">
    <source>
        <dbReference type="Proteomes" id="UP000093501"/>
    </source>
</evidence>
<name>A0A1C0AR87_9ACTN</name>